<keyword evidence="10 11" id="KW-0998">Cell outer membrane</keyword>
<evidence type="ECO:0000259" key="15">
    <source>
        <dbReference type="Pfam" id="PF07715"/>
    </source>
</evidence>
<evidence type="ECO:0000259" key="14">
    <source>
        <dbReference type="Pfam" id="PF00593"/>
    </source>
</evidence>
<feature type="signal peptide" evidence="13">
    <location>
        <begin position="1"/>
        <end position="25"/>
    </location>
</feature>
<dbReference type="InterPro" id="IPR000531">
    <property type="entry name" value="Beta-barrel_TonB"/>
</dbReference>
<dbReference type="EMBL" id="JAVUPU010000007">
    <property type="protein sequence ID" value="MDT9600076.1"/>
    <property type="molecule type" value="Genomic_DNA"/>
</dbReference>
<keyword evidence="7" id="KW-0406">Ion transport</keyword>
<comment type="similarity">
    <text evidence="11 12">Belongs to the TonB-dependent receptor family.</text>
</comment>
<dbReference type="PANTHER" id="PTHR32552:SF81">
    <property type="entry name" value="TONB-DEPENDENT OUTER MEMBRANE RECEPTOR"/>
    <property type="match status" value="1"/>
</dbReference>
<sequence>MMMSKSKVWKVAMLAGTMLAAPALAQPAADQPPAAEDGAADDGMDIVVTAQQRSERLQEVPIQVTAFSAQRIEDAGIKSTADVIAQVPNVTFDTGNNYRSSFITMRGLTQINNADPPIAFVLDGVPQTNQETIGVSLFDVERIEVLKGPQGALYGRNAVGGAINVITKQPSNEVEGFANGSFASGQAINAAAGISGPIVDDKLLFRVSGSYKSRDGQIDNDFLGDEVDFIDHDVSVRGRLLFRPSDPLTIDLRAEHGDYRAGSNYYSAIFSGDPNDFVDPQMNFKGFSDGRNTDLTAKIDYDLAFATLTSITSHGRFAQKIRADLDFRNPVDSPGGFFGLGFQLGQGQNQRITTTSQEIRLVSASNQRVRWLAGGYYLHTKRSLVTRGFFDLDGDPGQFDNPALWLINKSERGKNDAYAGFAQVDFDITPSLTLTGGLRYDHDRRRQTNVADDSTREESFDHWQPKVTATWKIDDDRLVYATYSTGFRSGGFNAPDVTVTRFDQETLRNYELGFKSQFADRKFTLNGAAFMTDVRNYQFFYVDAATASQVIDTIDKVRIKGLELELIARLARGLDAAVAIGVLDSEIKRSLFPEDVGNKAPRTVPFSATSSLQYRTALSGNVEGFGRIEWQHFGRKYWSADNAAVQNAYDIVNLRLGAEFGAIGIYGFVNNLFDDHYYGEFFQPKYSGLDVAIGFPGARRSFGIEAKVKF</sequence>
<name>A0ABU3Q9M0_9SPHN</name>
<comment type="caution">
    <text evidence="16">The sequence shown here is derived from an EMBL/GenBank/DDBJ whole genome shotgun (WGS) entry which is preliminary data.</text>
</comment>
<feature type="domain" description="TonB-dependent receptor plug" evidence="15">
    <location>
        <begin position="57"/>
        <end position="162"/>
    </location>
</feature>
<evidence type="ECO:0000256" key="11">
    <source>
        <dbReference type="PROSITE-ProRule" id="PRU01360"/>
    </source>
</evidence>
<evidence type="ECO:0000313" key="16">
    <source>
        <dbReference type="EMBL" id="MDT9600076.1"/>
    </source>
</evidence>
<accession>A0ABU3Q9M0</accession>
<evidence type="ECO:0000256" key="3">
    <source>
        <dbReference type="ARBA" id="ARBA00022452"/>
    </source>
</evidence>
<keyword evidence="2 11" id="KW-0813">Transport</keyword>
<dbReference type="InterPro" id="IPR036942">
    <property type="entry name" value="Beta-barrel_TonB_sf"/>
</dbReference>
<dbReference type="InterPro" id="IPR012910">
    <property type="entry name" value="Plug_dom"/>
</dbReference>
<evidence type="ECO:0000256" key="9">
    <source>
        <dbReference type="ARBA" id="ARBA00023136"/>
    </source>
</evidence>
<comment type="subcellular location">
    <subcellularLocation>
        <location evidence="1 11">Cell outer membrane</location>
        <topology evidence="1 11">Multi-pass membrane protein</topology>
    </subcellularLocation>
</comment>
<dbReference type="PROSITE" id="PS52016">
    <property type="entry name" value="TONB_DEPENDENT_REC_3"/>
    <property type="match status" value="1"/>
</dbReference>
<evidence type="ECO:0000256" key="13">
    <source>
        <dbReference type="SAM" id="SignalP"/>
    </source>
</evidence>
<keyword evidence="13" id="KW-0732">Signal</keyword>
<protein>
    <submittedName>
        <fullName evidence="16">TonB-dependent receptor</fullName>
    </submittedName>
</protein>
<evidence type="ECO:0000256" key="8">
    <source>
        <dbReference type="ARBA" id="ARBA00023077"/>
    </source>
</evidence>
<keyword evidence="8 12" id="KW-0798">TonB box</keyword>
<dbReference type="CDD" id="cd01347">
    <property type="entry name" value="ligand_gated_channel"/>
    <property type="match status" value="1"/>
</dbReference>
<proteinExistence type="inferred from homology"/>
<evidence type="ECO:0000256" key="12">
    <source>
        <dbReference type="RuleBase" id="RU003357"/>
    </source>
</evidence>
<evidence type="ECO:0000256" key="5">
    <source>
        <dbReference type="ARBA" id="ARBA00022692"/>
    </source>
</evidence>
<dbReference type="Pfam" id="PF07715">
    <property type="entry name" value="Plug"/>
    <property type="match status" value="1"/>
</dbReference>
<dbReference type="Gene3D" id="2.40.170.20">
    <property type="entry name" value="TonB-dependent receptor, beta-barrel domain"/>
    <property type="match status" value="1"/>
</dbReference>
<keyword evidence="5 11" id="KW-0812">Transmembrane</keyword>
<dbReference type="PANTHER" id="PTHR32552">
    <property type="entry name" value="FERRICHROME IRON RECEPTOR-RELATED"/>
    <property type="match status" value="1"/>
</dbReference>
<evidence type="ECO:0000256" key="2">
    <source>
        <dbReference type="ARBA" id="ARBA00022448"/>
    </source>
</evidence>
<evidence type="ECO:0000313" key="17">
    <source>
        <dbReference type="Proteomes" id="UP001259572"/>
    </source>
</evidence>
<keyword evidence="6" id="KW-0408">Iron</keyword>
<evidence type="ECO:0000256" key="10">
    <source>
        <dbReference type="ARBA" id="ARBA00023237"/>
    </source>
</evidence>
<gene>
    <name evidence="16" type="ORF">RQX22_14035</name>
</gene>
<reference evidence="16 17" key="1">
    <citation type="submission" date="2023-05" db="EMBL/GenBank/DDBJ databases">
        <authorList>
            <person name="Guo Y."/>
        </authorList>
    </citation>
    <scope>NUCLEOTIDE SEQUENCE [LARGE SCALE GENOMIC DNA]</scope>
    <source>
        <strain evidence="16 17">GR2756</strain>
    </source>
</reference>
<dbReference type="SUPFAM" id="SSF56935">
    <property type="entry name" value="Porins"/>
    <property type="match status" value="1"/>
</dbReference>
<keyword evidence="3 11" id="KW-1134">Transmembrane beta strand</keyword>
<dbReference type="InterPro" id="IPR039426">
    <property type="entry name" value="TonB-dep_rcpt-like"/>
</dbReference>
<evidence type="ECO:0000256" key="7">
    <source>
        <dbReference type="ARBA" id="ARBA00023065"/>
    </source>
</evidence>
<dbReference type="Proteomes" id="UP001259572">
    <property type="component" value="Unassembled WGS sequence"/>
</dbReference>
<evidence type="ECO:0000256" key="1">
    <source>
        <dbReference type="ARBA" id="ARBA00004571"/>
    </source>
</evidence>
<keyword evidence="4" id="KW-0410">Iron transport</keyword>
<keyword evidence="9 11" id="KW-0472">Membrane</keyword>
<keyword evidence="16" id="KW-0675">Receptor</keyword>
<keyword evidence="17" id="KW-1185">Reference proteome</keyword>
<evidence type="ECO:0000256" key="6">
    <source>
        <dbReference type="ARBA" id="ARBA00023004"/>
    </source>
</evidence>
<organism evidence="16 17">
    <name type="scientific">Sphingosinicella rhizophila</name>
    <dbReference type="NCBI Taxonomy" id="3050082"/>
    <lineage>
        <taxon>Bacteria</taxon>
        <taxon>Pseudomonadati</taxon>
        <taxon>Pseudomonadota</taxon>
        <taxon>Alphaproteobacteria</taxon>
        <taxon>Sphingomonadales</taxon>
        <taxon>Sphingosinicellaceae</taxon>
        <taxon>Sphingosinicella</taxon>
    </lineage>
</organism>
<feature type="domain" description="TonB-dependent receptor-like beta-barrel" evidence="14">
    <location>
        <begin position="252"/>
        <end position="672"/>
    </location>
</feature>
<feature type="chain" id="PRO_5046477367" evidence="13">
    <location>
        <begin position="26"/>
        <end position="710"/>
    </location>
</feature>
<dbReference type="Pfam" id="PF00593">
    <property type="entry name" value="TonB_dep_Rec_b-barrel"/>
    <property type="match status" value="1"/>
</dbReference>
<evidence type="ECO:0000256" key="4">
    <source>
        <dbReference type="ARBA" id="ARBA00022496"/>
    </source>
</evidence>
<dbReference type="RefSeq" id="WP_315727176.1">
    <property type="nucleotide sequence ID" value="NZ_JAVUPU010000007.1"/>
</dbReference>